<dbReference type="PROSITE" id="PS50109">
    <property type="entry name" value="HIS_KIN"/>
    <property type="match status" value="1"/>
</dbReference>
<feature type="transmembrane region" description="Helical" evidence="11">
    <location>
        <begin position="253"/>
        <end position="274"/>
    </location>
</feature>
<dbReference type="InterPro" id="IPR004358">
    <property type="entry name" value="Sig_transdc_His_kin-like_C"/>
</dbReference>
<evidence type="ECO:0000256" key="5">
    <source>
        <dbReference type="ARBA" id="ARBA00022679"/>
    </source>
</evidence>
<dbReference type="Pfam" id="PF02518">
    <property type="entry name" value="HATPase_c"/>
    <property type="match status" value="1"/>
</dbReference>
<accession>A0A919JYY3</accession>
<dbReference type="InterPro" id="IPR005467">
    <property type="entry name" value="His_kinase_dom"/>
</dbReference>
<dbReference type="EC" id="2.7.13.3" evidence="3"/>
<comment type="subcellular location">
    <subcellularLocation>
        <location evidence="2">Cell membrane</location>
    </subcellularLocation>
</comment>
<dbReference type="SUPFAM" id="SSF47384">
    <property type="entry name" value="Homodimeric domain of signal transducing histidine kinase"/>
    <property type="match status" value="1"/>
</dbReference>
<dbReference type="SMART" id="SM00387">
    <property type="entry name" value="HATPase_c"/>
    <property type="match status" value="1"/>
</dbReference>
<dbReference type="GO" id="GO:0000156">
    <property type="term" value="F:phosphorelay response regulator activity"/>
    <property type="evidence" value="ECO:0007669"/>
    <property type="project" value="TreeGrafter"/>
</dbReference>
<evidence type="ECO:0000259" key="12">
    <source>
        <dbReference type="PROSITE" id="PS50109"/>
    </source>
</evidence>
<keyword evidence="5" id="KW-0808">Transferase</keyword>
<reference evidence="13" key="1">
    <citation type="submission" date="2021-01" db="EMBL/GenBank/DDBJ databases">
        <title>Whole genome shotgun sequence of Actinoplanes rishiriensis NBRC 108556.</title>
        <authorList>
            <person name="Komaki H."/>
            <person name="Tamura T."/>
        </authorList>
    </citation>
    <scope>NUCLEOTIDE SEQUENCE</scope>
    <source>
        <strain evidence="13">NBRC 108556</strain>
    </source>
</reference>
<keyword evidence="11" id="KW-0472">Membrane</keyword>
<evidence type="ECO:0000256" key="9">
    <source>
        <dbReference type="ARBA" id="ARBA00023012"/>
    </source>
</evidence>
<feature type="domain" description="Histidine kinase" evidence="12">
    <location>
        <begin position="455"/>
        <end position="669"/>
    </location>
</feature>
<dbReference type="SUPFAM" id="SSF55785">
    <property type="entry name" value="PYP-like sensor domain (PAS domain)"/>
    <property type="match status" value="1"/>
</dbReference>
<proteinExistence type="predicted"/>
<evidence type="ECO:0000256" key="4">
    <source>
        <dbReference type="ARBA" id="ARBA00022553"/>
    </source>
</evidence>
<evidence type="ECO:0000313" key="13">
    <source>
        <dbReference type="EMBL" id="GIE95794.1"/>
    </source>
</evidence>
<dbReference type="InterPro" id="IPR003594">
    <property type="entry name" value="HATPase_dom"/>
</dbReference>
<feature type="transmembrane region" description="Helical" evidence="11">
    <location>
        <begin position="203"/>
        <end position="219"/>
    </location>
</feature>
<dbReference type="InterPro" id="IPR050351">
    <property type="entry name" value="BphY/WalK/GraS-like"/>
</dbReference>
<name>A0A919JYY3_9ACTN</name>
<evidence type="ECO:0000256" key="3">
    <source>
        <dbReference type="ARBA" id="ARBA00012438"/>
    </source>
</evidence>
<dbReference type="InterPro" id="IPR003661">
    <property type="entry name" value="HisK_dim/P_dom"/>
</dbReference>
<keyword evidence="9" id="KW-0902">Two-component regulatory system</keyword>
<feature type="transmembrane region" description="Helical" evidence="11">
    <location>
        <begin position="160"/>
        <end position="182"/>
    </location>
</feature>
<gene>
    <name evidence="13" type="ORF">Ari01nite_32590</name>
</gene>
<dbReference type="AlphaFoldDB" id="A0A919JYY3"/>
<protein>
    <recommendedName>
        <fullName evidence="10">Sensor-like histidine kinase SenX3</fullName>
        <ecNumber evidence="3">2.7.13.3</ecNumber>
    </recommendedName>
</protein>
<keyword evidence="4" id="KW-0597">Phosphoprotein</keyword>
<comment type="catalytic activity">
    <reaction evidence="1">
        <text>ATP + protein L-histidine = ADP + protein N-phospho-L-histidine.</text>
        <dbReference type="EC" id="2.7.13.3"/>
    </reaction>
</comment>
<dbReference type="SMART" id="SM00388">
    <property type="entry name" value="HisKA"/>
    <property type="match status" value="1"/>
</dbReference>
<evidence type="ECO:0000256" key="10">
    <source>
        <dbReference type="ARBA" id="ARBA00039401"/>
    </source>
</evidence>
<dbReference type="GO" id="GO:0030295">
    <property type="term" value="F:protein kinase activator activity"/>
    <property type="evidence" value="ECO:0007669"/>
    <property type="project" value="TreeGrafter"/>
</dbReference>
<dbReference type="PRINTS" id="PR00344">
    <property type="entry name" value="BCTRLSENSOR"/>
</dbReference>
<dbReference type="RefSeq" id="WP_203782084.1">
    <property type="nucleotide sequence ID" value="NZ_BOMV01000035.1"/>
</dbReference>
<feature type="transmembrane region" description="Helical" evidence="11">
    <location>
        <begin position="280"/>
        <end position="300"/>
    </location>
</feature>
<keyword evidence="14" id="KW-1185">Reference proteome</keyword>
<keyword evidence="11" id="KW-0812">Transmembrane</keyword>
<keyword evidence="7" id="KW-0418">Kinase</keyword>
<keyword evidence="8" id="KW-0067">ATP-binding</keyword>
<sequence length="671" mass="71866">MPLTLSRSLLRTLGFVLLYVAATYAGRLTVLDQGNLSMVWPAAGVLTVWFVVQWQSRWRVLDALALSAATVAVNMATGATAAMAAVFLTANVVQGVVFVQLFRKWLPDLWLPTGETLARLSQLWRFVATAAMATAAGTAVGPTGLWLVTGRYEPETALVWLARNGVSIILIGIAVWRIGWSFQERRRRTGPSVWSGLDRNRRLEYVAVVLASAVGYFLVFGLTDQVPTGFTLISMTIWAALRLRTTFVILHDLAFGAAVVVFTLHGTGPFAQIASYPMRALVAQLFVLTVTVVGLALALGRDERHQLVTRLRESERAAVEQARTMAGIIDAMSEGLAVVGEDGRFRLTNPAAGRLIGVSSESGRVQDAGFYGLFRPDGTPMADDDMVHRRIFAGTYDQPMDVLIRNPASPDGRVLQVSGAELPTPASGQRETVVIYTDVTADRRHRDELASFAGVVAHDLLNPLTTIEGWSETLADELDGPAGVSVSRIQRAAARMRSLISGLLAYTTARDAGLSPSAVDLAEVVRDIATARLDQAASTGAPMPRFDLADLPTVNADPVLTRQLLENLIGNAIKYTAPDVVPHVAVTAEPTGDGHVRIAVSDNGIGIPAGQHEAVFQNFHRAHIEAGYAGTGLGLAICKRIVERHGGTITAAAGAEGGSRMTFTLPLPRSG</sequence>
<dbReference type="GO" id="GO:0007234">
    <property type="term" value="P:osmosensory signaling via phosphorelay pathway"/>
    <property type="evidence" value="ECO:0007669"/>
    <property type="project" value="TreeGrafter"/>
</dbReference>
<evidence type="ECO:0000256" key="6">
    <source>
        <dbReference type="ARBA" id="ARBA00022741"/>
    </source>
</evidence>
<evidence type="ECO:0000256" key="7">
    <source>
        <dbReference type="ARBA" id="ARBA00022777"/>
    </source>
</evidence>
<dbReference type="SUPFAM" id="SSF55874">
    <property type="entry name" value="ATPase domain of HSP90 chaperone/DNA topoisomerase II/histidine kinase"/>
    <property type="match status" value="1"/>
</dbReference>
<dbReference type="Gene3D" id="3.30.450.20">
    <property type="entry name" value="PAS domain"/>
    <property type="match status" value="1"/>
</dbReference>
<keyword evidence="11" id="KW-1133">Transmembrane helix</keyword>
<organism evidence="13 14">
    <name type="scientific">Paractinoplanes rishiriensis</name>
    <dbReference type="NCBI Taxonomy" id="1050105"/>
    <lineage>
        <taxon>Bacteria</taxon>
        <taxon>Bacillati</taxon>
        <taxon>Actinomycetota</taxon>
        <taxon>Actinomycetes</taxon>
        <taxon>Micromonosporales</taxon>
        <taxon>Micromonosporaceae</taxon>
        <taxon>Paractinoplanes</taxon>
    </lineage>
</organism>
<dbReference type="PANTHER" id="PTHR42878">
    <property type="entry name" value="TWO-COMPONENT HISTIDINE KINASE"/>
    <property type="match status" value="1"/>
</dbReference>
<dbReference type="InterPro" id="IPR036890">
    <property type="entry name" value="HATPase_C_sf"/>
</dbReference>
<evidence type="ECO:0000256" key="2">
    <source>
        <dbReference type="ARBA" id="ARBA00004236"/>
    </source>
</evidence>
<dbReference type="Proteomes" id="UP000636960">
    <property type="component" value="Unassembled WGS sequence"/>
</dbReference>
<dbReference type="GO" id="GO:0000155">
    <property type="term" value="F:phosphorelay sensor kinase activity"/>
    <property type="evidence" value="ECO:0007669"/>
    <property type="project" value="InterPro"/>
</dbReference>
<feature type="transmembrane region" description="Helical" evidence="11">
    <location>
        <begin position="82"/>
        <end position="102"/>
    </location>
</feature>
<comment type="caution">
    <text evidence="13">The sequence shown here is derived from an EMBL/GenBank/DDBJ whole genome shotgun (WGS) entry which is preliminary data.</text>
</comment>
<dbReference type="EMBL" id="BOMV01000035">
    <property type="protein sequence ID" value="GIE95794.1"/>
    <property type="molecule type" value="Genomic_DNA"/>
</dbReference>
<evidence type="ECO:0000313" key="14">
    <source>
        <dbReference type="Proteomes" id="UP000636960"/>
    </source>
</evidence>
<evidence type="ECO:0000256" key="8">
    <source>
        <dbReference type="ARBA" id="ARBA00022840"/>
    </source>
</evidence>
<dbReference type="Gene3D" id="3.30.565.10">
    <property type="entry name" value="Histidine kinase-like ATPase, C-terminal domain"/>
    <property type="match status" value="1"/>
</dbReference>
<dbReference type="Pfam" id="PF00512">
    <property type="entry name" value="HisKA"/>
    <property type="match status" value="1"/>
</dbReference>
<evidence type="ECO:0000256" key="1">
    <source>
        <dbReference type="ARBA" id="ARBA00000085"/>
    </source>
</evidence>
<dbReference type="Gene3D" id="1.10.287.130">
    <property type="match status" value="1"/>
</dbReference>
<dbReference type="PANTHER" id="PTHR42878:SF7">
    <property type="entry name" value="SENSOR HISTIDINE KINASE GLRK"/>
    <property type="match status" value="1"/>
</dbReference>
<dbReference type="FunFam" id="3.30.565.10:FF:000006">
    <property type="entry name" value="Sensor histidine kinase WalK"/>
    <property type="match status" value="1"/>
</dbReference>
<evidence type="ECO:0000256" key="11">
    <source>
        <dbReference type="SAM" id="Phobius"/>
    </source>
</evidence>
<dbReference type="CDD" id="cd00082">
    <property type="entry name" value="HisKA"/>
    <property type="match status" value="1"/>
</dbReference>
<dbReference type="GO" id="GO:0005886">
    <property type="term" value="C:plasma membrane"/>
    <property type="evidence" value="ECO:0007669"/>
    <property type="project" value="UniProtKB-SubCell"/>
</dbReference>
<feature type="transmembrane region" description="Helical" evidence="11">
    <location>
        <begin position="123"/>
        <end position="148"/>
    </location>
</feature>
<dbReference type="GO" id="GO:0005524">
    <property type="term" value="F:ATP binding"/>
    <property type="evidence" value="ECO:0007669"/>
    <property type="project" value="UniProtKB-KW"/>
</dbReference>
<dbReference type="InterPro" id="IPR036097">
    <property type="entry name" value="HisK_dim/P_sf"/>
</dbReference>
<dbReference type="InterPro" id="IPR035965">
    <property type="entry name" value="PAS-like_dom_sf"/>
</dbReference>
<keyword evidence="6" id="KW-0547">Nucleotide-binding</keyword>